<reference evidence="4" key="2">
    <citation type="journal article" date="2022" name="Hortic Res">
        <title>The genome of Dioscorea zingiberensis sheds light on the biosynthesis, origin and evolution of the medicinally important diosgenin saponins.</title>
        <authorList>
            <person name="Li Y."/>
            <person name="Tan C."/>
            <person name="Li Z."/>
            <person name="Guo J."/>
            <person name="Li S."/>
            <person name="Chen X."/>
            <person name="Wang C."/>
            <person name="Dai X."/>
            <person name="Yang H."/>
            <person name="Song W."/>
            <person name="Hou L."/>
            <person name="Xu J."/>
            <person name="Tong Z."/>
            <person name="Xu A."/>
            <person name="Yuan X."/>
            <person name="Wang W."/>
            <person name="Yang Q."/>
            <person name="Chen L."/>
            <person name="Sun Z."/>
            <person name="Wang K."/>
            <person name="Pan B."/>
            <person name="Chen J."/>
            <person name="Bao Y."/>
            <person name="Liu F."/>
            <person name="Qi X."/>
            <person name="Gang D.R."/>
            <person name="Wen J."/>
            <person name="Li J."/>
        </authorList>
    </citation>
    <scope>NUCLEOTIDE SEQUENCE</scope>
    <source>
        <strain evidence="4">Dzin_1.0</strain>
    </source>
</reference>
<accession>A0A9D5CXG8</accession>
<sequence length="134" mass="14683">MLMPSKQCPSKSELTASAFFSTNERKTKPSSMDLDLQEATELKDLMLAQGQANVGGCLLLKFPSLAYQILKVAKSINVQVLLQMPIPTVVKDTLPKSGKASLGEGLYNVISFEFYSIEEIMPSLISLKSEHCVI</sequence>
<comment type="caution">
    <text evidence="4">The sequence shown here is derived from an EMBL/GenBank/DDBJ whole genome shotgun (WGS) entry which is preliminary data.</text>
</comment>
<proteinExistence type="predicted"/>
<dbReference type="Pfam" id="PF03759">
    <property type="entry name" value="PRONE"/>
    <property type="match status" value="1"/>
</dbReference>
<dbReference type="Gene3D" id="1.20.58.1310">
    <property type="entry name" value="PRONE domain, subdomain 2"/>
    <property type="match status" value="1"/>
</dbReference>
<protein>
    <recommendedName>
        <fullName evidence="3">PRONE domain-containing protein</fullName>
    </recommendedName>
</protein>
<dbReference type="InterPro" id="IPR038937">
    <property type="entry name" value="RopGEF"/>
</dbReference>
<keyword evidence="5" id="KW-1185">Reference proteome</keyword>
<dbReference type="AlphaFoldDB" id="A0A9D5CXG8"/>
<name>A0A9D5CXG8_9LILI</name>
<evidence type="ECO:0000313" key="4">
    <source>
        <dbReference type="EMBL" id="KAJ0981341.1"/>
    </source>
</evidence>
<dbReference type="GO" id="GO:0005085">
    <property type="term" value="F:guanyl-nucleotide exchange factor activity"/>
    <property type="evidence" value="ECO:0007669"/>
    <property type="project" value="UniProtKB-UniRule"/>
</dbReference>
<keyword evidence="1 2" id="KW-0344">Guanine-nucleotide releasing factor</keyword>
<dbReference type="OrthoDB" id="10598907at2759"/>
<dbReference type="EMBL" id="JAGGNH010000002">
    <property type="protein sequence ID" value="KAJ0981341.1"/>
    <property type="molecule type" value="Genomic_DNA"/>
</dbReference>
<dbReference type="PROSITE" id="PS51334">
    <property type="entry name" value="PRONE"/>
    <property type="match status" value="1"/>
</dbReference>
<dbReference type="InterPro" id="IPR005512">
    <property type="entry name" value="PRONE_dom"/>
</dbReference>
<evidence type="ECO:0000256" key="2">
    <source>
        <dbReference type="PROSITE-ProRule" id="PRU00663"/>
    </source>
</evidence>
<reference evidence="4" key="1">
    <citation type="submission" date="2021-03" db="EMBL/GenBank/DDBJ databases">
        <authorList>
            <person name="Li Z."/>
            <person name="Yang C."/>
        </authorList>
    </citation>
    <scope>NUCLEOTIDE SEQUENCE</scope>
    <source>
        <strain evidence="4">Dzin_1.0</strain>
        <tissue evidence="4">Leaf</tissue>
    </source>
</reference>
<organism evidence="4 5">
    <name type="scientific">Dioscorea zingiberensis</name>
    <dbReference type="NCBI Taxonomy" id="325984"/>
    <lineage>
        <taxon>Eukaryota</taxon>
        <taxon>Viridiplantae</taxon>
        <taxon>Streptophyta</taxon>
        <taxon>Embryophyta</taxon>
        <taxon>Tracheophyta</taxon>
        <taxon>Spermatophyta</taxon>
        <taxon>Magnoliopsida</taxon>
        <taxon>Liliopsida</taxon>
        <taxon>Dioscoreales</taxon>
        <taxon>Dioscoreaceae</taxon>
        <taxon>Dioscorea</taxon>
    </lineage>
</organism>
<dbReference type="PANTHER" id="PTHR33101">
    <property type="entry name" value="ROP GUANINE NUCLEOTIDE EXCHANGE FACTOR 1"/>
    <property type="match status" value="1"/>
</dbReference>
<dbReference type="PANTHER" id="PTHR33101:SF2">
    <property type="entry name" value="ROP GUANINE NUCLEOTIDE EXCHANGE FACTOR 14"/>
    <property type="match status" value="1"/>
</dbReference>
<gene>
    <name evidence="4" type="ORF">J5N97_009596</name>
</gene>
<evidence type="ECO:0000259" key="3">
    <source>
        <dbReference type="PROSITE" id="PS51334"/>
    </source>
</evidence>
<feature type="domain" description="PRONE" evidence="3">
    <location>
        <begin position="1"/>
        <end position="134"/>
    </location>
</feature>
<evidence type="ECO:0000313" key="5">
    <source>
        <dbReference type="Proteomes" id="UP001085076"/>
    </source>
</evidence>
<dbReference type="Proteomes" id="UP001085076">
    <property type="component" value="Miscellaneous, Linkage group lg02"/>
</dbReference>
<evidence type="ECO:0000256" key="1">
    <source>
        <dbReference type="ARBA" id="ARBA00022658"/>
    </source>
</evidence>